<protein>
    <submittedName>
        <fullName evidence="10">Extracellular dihydrogeodin oxidase/laccase</fullName>
    </submittedName>
</protein>
<evidence type="ECO:0000259" key="9">
    <source>
        <dbReference type="Pfam" id="PF07732"/>
    </source>
</evidence>
<dbReference type="PANTHER" id="PTHR11709">
    <property type="entry name" value="MULTI-COPPER OXIDASE"/>
    <property type="match status" value="1"/>
</dbReference>
<dbReference type="InterPro" id="IPR045087">
    <property type="entry name" value="Cu-oxidase_fam"/>
</dbReference>
<evidence type="ECO:0000256" key="3">
    <source>
        <dbReference type="ARBA" id="ARBA00022737"/>
    </source>
</evidence>
<comment type="caution">
    <text evidence="10">The sequence shown here is derived from an EMBL/GenBank/DDBJ whole genome shotgun (WGS) entry which is preliminary data.</text>
</comment>
<evidence type="ECO:0000313" key="10">
    <source>
        <dbReference type="EMBL" id="GFF19763.1"/>
    </source>
</evidence>
<organism evidence="10 11">
    <name type="scientific">Aspergillus terreus</name>
    <dbReference type="NCBI Taxonomy" id="33178"/>
    <lineage>
        <taxon>Eukaryota</taxon>
        <taxon>Fungi</taxon>
        <taxon>Dikarya</taxon>
        <taxon>Ascomycota</taxon>
        <taxon>Pezizomycotina</taxon>
        <taxon>Eurotiomycetes</taxon>
        <taxon>Eurotiomycetidae</taxon>
        <taxon>Eurotiales</taxon>
        <taxon>Aspergillaceae</taxon>
        <taxon>Aspergillus</taxon>
        <taxon>Aspergillus subgen. Circumdati</taxon>
    </lineage>
</organism>
<accession>A0A5M3YY29</accession>
<dbReference type="Pfam" id="PF00394">
    <property type="entry name" value="Cu-oxidase"/>
    <property type="match status" value="1"/>
</dbReference>
<evidence type="ECO:0000256" key="2">
    <source>
        <dbReference type="ARBA" id="ARBA00022723"/>
    </source>
</evidence>
<keyword evidence="6" id="KW-0325">Glycoprotein</keyword>
<feature type="domain" description="Plastocyanin-like" evidence="9">
    <location>
        <begin position="61"/>
        <end position="173"/>
    </location>
</feature>
<comment type="similarity">
    <text evidence="1">Belongs to the multicopper oxidase family.</text>
</comment>
<dbReference type="Pfam" id="PF07732">
    <property type="entry name" value="Cu-oxidase_3"/>
    <property type="match status" value="1"/>
</dbReference>
<keyword evidence="3" id="KW-0677">Repeat</keyword>
<evidence type="ECO:0000259" key="7">
    <source>
        <dbReference type="Pfam" id="PF00394"/>
    </source>
</evidence>
<dbReference type="EMBL" id="BLJY01000011">
    <property type="protein sequence ID" value="GFF19763.1"/>
    <property type="molecule type" value="Genomic_DNA"/>
</dbReference>
<dbReference type="CDD" id="cd13901">
    <property type="entry name" value="CuRO_3_MaLCC_like"/>
    <property type="match status" value="1"/>
</dbReference>
<dbReference type="FunFam" id="2.60.40.420:FF:000038">
    <property type="entry name" value="Extracellular dihydrogeodin oxidase/laccase"/>
    <property type="match status" value="1"/>
</dbReference>
<sequence length="574" mass="64160">MHTTALLKILLWVLGSSLVLSGPIVPPNAMAPWYPFTIDTNFYSNIPDTGVVREYWFDIVNTTAAPDGVERPVLLVNGQFPGPAIEANWGDTVKVHVTNRMSNNGTAMHFHGVRQLRNNQMDGVASLTQCPVAPGHSYTYVWRAEQYGSSWYHSHFSLQAWEGVYGPIVIHGPATAEYDEDLGVVFLSDWAHQTVDEMYQSQLETYGTPQMEGGLLNGMNVWVKPDGTTVGGRFETMFKPGKRYRIRLINAAMHTHFKFSVDGHELTVIANDFVPLVPFTTNVVPIGMGQRYDIIVTADQTRDNYWMRAVPQTFCSNNTNGDNIKGIVRYKGAPHAEPVSSKWDYGDDVQCEDFAMSQLVPHLALDVDLKRNTKLVKSPAAVDAVGDPKLYLWTVGGNAFNVSWRDPTLRQTEHPGKIQWTAGQGVVEVDKANELAVFVIQTYIQAPHPIHLHGHDFFVLAQGLGTYDPRNVTLQTRNPPRKDTAMLPVQNDGGGYLVLAFPADNPGVWLMHCHVGFHATEGFAQQIVERRSEFPEFLDRGTLEWTCKAWENYARRNPYGVQYTGIHGPYDSGV</sequence>
<evidence type="ECO:0000256" key="5">
    <source>
        <dbReference type="ARBA" id="ARBA00023008"/>
    </source>
</evidence>
<dbReference type="CDD" id="cd13854">
    <property type="entry name" value="CuRO_1_MaLCC_like"/>
    <property type="match status" value="1"/>
</dbReference>
<dbReference type="Gene3D" id="2.60.40.420">
    <property type="entry name" value="Cupredoxins - blue copper proteins"/>
    <property type="match status" value="3"/>
</dbReference>
<dbReference type="OrthoDB" id="2121828at2759"/>
<keyword evidence="5" id="KW-0186">Copper</keyword>
<dbReference type="VEuPathDB" id="FungiDB:ATEG_03639"/>
<dbReference type="CDD" id="cd13880">
    <property type="entry name" value="CuRO_2_MaLCC_like"/>
    <property type="match status" value="1"/>
</dbReference>
<evidence type="ECO:0000256" key="1">
    <source>
        <dbReference type="ARBA" id="ARBA00010609"/>
    </source>
</evidence>
<dbReference type="SUPFAM" id="SSF49503">
    <property type="entry name" value="Cupredoxins"/>
    <property type="match status" value="3"/>
</dbReference>
<dbReference type="PANTHER" id="PTHR11709:SF502">
    <property type="entry name" value="MULTICOPPER OXIDASE"/>
    <property type="match status" value="1"/>
</dbReference>
<dbReference type="InterPro" id="IPR011706">
    <property type="entry name" value="Cu-oxidase_C"/>
</dbReference>
<feature type="domain" description="Plastocyanin-like" evidence="7">
    <location>
        <begin position="184"/>
        <end position="333"/>
    </location>
</feature>
<dbReference type="InterPro" id="IPR008972">
    <property type="entry name" value="Cupredoxin"/>
</dbReference>
<dbReference type="InterPro" id="IPR011707">
    <property type="entry name" value="Cu-oxidase-like_N"/>
</dbReference>
<feature type="domain" description="Plastocyanin-like" evidence="8">
    <location>
        <begin position="416"/>
        <end position="531"/>
    </location>
</feature>
<gene>
    <name evidence="10" type="ORF">ATEIFO6365_0011002200</name>
</gene>
<dbReference type="GO" id="GO:0005507">
    <property type="term" value="F:copper ion binding"/>
    <property type="evidence" value="ECO:0007669"/>
    <property type="project" value="InterPro"/>
</dbReference>
<dbReference type="GO" id="GO:0016491">
    <property type="term" value="F:oxidoreductase activity"/>
    <property type="evidence" value="ECO:0007669"/>
    <property type="project" value="UniProtKB-KW"/>
</dbReference>
<proteinExistence type="inferred from homology"/>
<evidence type="ECO:0000313" key="11">
    <source>
        <dbReference type="Proteomes" id="UP000452235"/>
    </source>
</evidence>
<keyword evidence="11" id="KW-1185">Reference proteome</keyword>
<evidence type="ECO:0000256" key="6">
    <source>
        <dbReference type="ARBA" id="ARBA00023180"/>
    </source>
</evidence>
<reference evidence="10 11" key="1">
    <citation type="submission" date="2020-01" db="EMBL/GenBank/DDBJ databases">
        <title>Aspergillus terreus IFO 6365 whole genome shotgun sequence.</title>
        <authorList>
            <person name="Kanamasa S."/>
            <person name="Takahashi H."/>
        </authorList>
    </citation>
    <scope>NUCLEOTIDE SEQUENCE [LARGE SCALE GENOMIC DNA]</scope>
    <source>
        <strain evidence="10 11">IFO 6365</strain>
    </source>
</reference>
<dbReference type="InterPro" id="IPR001117">
    <property type="entry name" value="Cu-oxidase_2nd"/>
</dbReference>
<dbReference type="Proteomes" id="UP000452235">
    <property type="component" value="Unassembled WGS sequence"/>
</dbReference>
<keyword evidence="2" id="KW-0479">Metal-binding</keyword>
<dbReference type="Pfam" id="PF07731">
    <property type="entry name" value="Cu-oxidase_2"/>
    <property type="match status" value="1"/>
</dbReference>
<dbReference type="FunFam" id="2.60.40.420:FF:000021">
    <property type="entry name" value="Extracellular dihydrogeodin oxidase/laccase"/>
    <property type="match status" value="1"/>
</dbReference>
<evidence type="ECO:0000256" key="4">
    <source>
        <dbReference type="ARBA" id="ARBA00023002"/>
    </source>
</evidence>
<dbReference type="AlphaFoldDB" id="A0A5M3YY29"/>
<keyword evidence="4" id="KW-0560">Oxidoreductase</keyword>
<evidence type="ECO:0000259" key="8">
    <source>
        <dbReference type="Pfam" id="PF07731"/>
    </source>
</evidence>
<name>A0A5M3YY29_ASPTE</name>